<dbReference type="AlphaFoldDB" id="A0ABD2CJW0"/>
<keyword evidence="2" id="KW-1185">Reference proteome</keyword>
<reference evidence="1 2" key="1">
    <citation type="journal article" date="2024" name="Ann. Entomol. Soc. Am.">
        <title>Genomic analyses of the southern and eastern yellowjacket wasps (Hymenoptera: Vespidae) reveal evolutionary signatures of social life.</title>
        <authorList>
            <person name="Catto M.A."/>
            <person name="Caine P.B."/>
            <person name="Orr S.E."/>
            <person name="Hunt B.G."/>
            <person name="Goodisman M.A.D."/>
        </authorList>
    </citation>
    <scope>NUCLEOTIDE SEQUENCE [LARGE SCALE GENOMIC DNA]</scope>
    <source>
        <strain evidence="1">232</strain>
        <tissue evidence="1">Head and thorax</tissue>
    </source>
</reference>
<sequence>GKPNAIRADICKKHGSQYPGKFLSAKCIVRPNEDSLSLWPTSVLRFWLIMKFHILRTDPTRNIDSRQRWLPAVNWHPSDPLLALSDCEWSEMITRDLSGSLVVQDLETVREAAFSSLGCSSPVLSTNCSACMDLNIEESEAYTVRQALDHIRLKSVYEWNITKQWKYRCVEGYPSD</sequence>
<organism evidence="1 2">
    <name type="scientific">Vespula maculifrons</name>
    <name type="common">Eastern yellow jacket</name>
    <name type="synonym">Wasp</name>
    <dbReference type="NCBI Taxonomy" id="7453"/>
    <lineage>
        <taxon>Eukaryota</taxon>
        <taxon>Metazoa</taxon>
        <taxon>Ecdysozoa</taxon>
        <taxon>Arthropoda</taxon>
        <taxon>Hexapoda</taxon>
        <taxon>Insecta</taxon>
        <taxon>Pterygota</taxon>
        <taxon>Neoptera</taxon>
        <taxon>Endopterygota</taxon>
        <taxon>Hymenoptera</taxon>
        <taxon>Apocrita</taxon>
        <taxon>Aculeata</taxon>
        <taxon>Vespoidea</taxon>
        <taxon>Vespidae</taxon>
        <taxon>Vespinae</taxon>
        <taxon>Vespula</taxon>
    </lineage>
</organism>
<evidence type="ECO:0000313" key="2">
    <source>
        <dbReference type="Proteomes" id="UP001607303"/>
    </source>
</evidence>
<comment type="caution">
    <text evidence="1">The sequence shown here is derived from an EMBL/GenBank/DDBJ whole genome shotgun (WGS) entry which is preliminary data.</text>
</comment>
<gene>
    <name evidence="1" type="ORF">V1477_006546</name>
</gene>
<dbReference type="Proteomes" id="UP001607303">
    <property type="component" value="Unassembled WGS sequence"/>
</dbReference>
<feature type="non-terminal residue" evidence="1">
    <location>
        <position position="1"/>
    </location>
</feature>
<accession>A0ABD2CJW0</accession>
<protein>
    <submittedName>
        <fullName evidence="1">Uncharacterized protein</fullName>
    </submittedName>
</protein>
<dbReference type="EMBL" id="JAYRBN010000046">
    <property type="protein sequence ID" value="KAL2745129.1"/>
    <property type="molecule type" value="Genomic_DNA"/>
</dbReference>
<name>A0ABD2CJW0_VESMC</name>
<evidence type="ECO:0000313" key="1">
    <source>
        <dbReference type="EMBL" id="KAL2745129.1"/>
    </source>
</evidence>
<proteinExistence type="predicted"/>